<sequence length="84" mass="9306">MADFFEIVELSNGDIGLRKADDTSEDMIVRIQFSAEAKENLKNNHIEVAHAMIEAGVSKVSELSGLEMEHEDILTEPENPGLVH</sequence>
<name>A0A1Y5HVL1_OLEAN</name>
<reference evidence="2" key="1">
    <citation type="journal article" date="2017" name="Proc. Natl. Acad. Sci. U.S.A.">
        <title>Simulation of Deepwater Horizon oil plume reveals substrate specialization within a complex community of hydrocarbon degraders.</title>
        <authorList>
            <person name="Hu P."/>
            <person name="Dubinsky E.A."/>
            <person name="Probst A.J."/>
            <person name="Wang J."/>
            <person name="Sieber C.M.K."/>
            <person name="Tom L.M."/>
            <person name="Gardinali P."/>
            <person name="Banfield J.F."/>
            <person name="Atlas R.M."/>
            <person name="Andersen G.L."/>
        </authorList>
    </citation>
    <scope>NUCLEOTIDE SEQUENCE [LARGE SCALE GENOMIC DNA]</scope>
</reference>
<dbReference type="EMBL" id="MABE01000499">
    <property type="protein sequence ID" value="OUS39904.1"/>
    <property type="molecule type" value="Genomic_DNA"/>
</dbReference>
<dbReference type="AlphaFoldDB" id="A0A1Y5HVL1"/>
<protein>
    <submittedName>
        <fullName evidence="1">Uncharacterized protein</fullName>
    </submittedName>
</protein>
<evidence type="ECO:0000313" key="1">
    <source>
        <dbReference type="EMBL" id="OUS39904.1"/>
    </source>
</evidence>
<dbReference type="Proteomes" id="UP000227088">
    <property type="component" value="Unassembled WGS sequence"/>
</dbReference>
<accession>A0A1Y5HVL1</accession>
<evidence type="ECO:0000313" key="2">
    <source>
        <dbReference type="Proteomes" id="UP000227088"/>
    </source>
</evidence>
<organism evidence="1 2">
    <name type="scientific">Oleispira antarctica</name>
    <dbReference type="NCBI Taxonomy" id="188908"/>
    <lineage>
        <taxon>Bacteria</taxon>
        <taxon>Pseudomonadati</taxon>
        <taxon>Pseudomonadota</taxon>
        <taxon>Gammaproteobacteria</taxon>
        <taxon>Oceanospirillales</taxon>
        <taxon>Oceanospirillaceae</taxon>
        <taxon>Oleispira</taxon>
    </lineage>
</organism>
<comment type="caution">
    <text evidence="1">The sequence shown here is derived from an EMBL/GenBank/DDBJ whole genome shotgun (WGS) entry which is preliminary data.</text>
</comment>
<proteinExistence type="predicted"/>
<gene>
    <name evidence="1" type="ORF">A9R00_08760</name>
</gene>